<gene>
    <name evidence="2" type="ORF">CC1G_15740</name>
</gene>
<protein>
    <submittedName>
        <fullName evidence="2">Uncharacterized protein</fullName>
    </submittedName>
</protein>
<keyword evidence="3" id="KW-1185">Reference proteome</keyword>
<proteinExistence type="predicted"/>
<dbReference type="HOGENOM" id="CLU_1481912_0_0_1"/>
<name>D6RQI7_COPC7</name>
<feature type="compositionally biased region" description="Low complexity" evidence="1">
    <location>
        <begin position="7"/>
        <end position="20"/>
    </location>
</feature>
<reference evidence="2 3" key="1">
    <citation type="journal article" date="2010" name="Proc. Natl. Acad. Sci. U.S.A.">
        <title>Insights into evolution of multicellular fungi from the assembled chromosomes of the mushroom Coprinopsis cinerea (Coprinus cinereus).</title>
        <authorList>
            <person name="Stajich J.E."/>
            <person name="Wilke S.K."/>
            <person name="Ahren D."/>
            <person name="Au C.H."/>
            <person name="Birren B.W."/>
            <person name="Borodovsky M."/>
            <person name="Burns C."/>
            <person name="Canback B."/>
            <person name="Casselton L.A."/>
            <person name="Cheng C.K."/>
            <person name="Deng J."/>
            <person name="Dietrich F.S."/>
            <person name="Fargo D.C."/>
            <person name="Farman M.L."/>
            <person name="Gathman A.C."/>
            <person name="Goldberg J."/>
            <person name="Guigo R."/>
            <person name="Hoegger P.J."/>
            <person name="Hooker J.B."/>
            <person name="Huggins A."/>
            <person name="James T.Y."/>
            <person name="Kamada T."/>
            <person name="Kilaru S."/>
            <person name="Kodira C."/>
            <person name="Kues U."/>
            <person name="Kupfer D."/>
            <person name="Kwan H.S."/>
            <person name="Lomsadze A."/>
            <person name="Li W."/>
            <person name="Lilly W.W."/>
            <person name="Ma L.J."/>
            <person name="Mackey A.J."/>
            <person name="Manning G."/>
            <person name="Martin F."/>
            <person name="Muraguchi H."/>
            <person name="Natvig D.O."/>
            <person name="Palmerini H."/>
            <person name="Ramesh M.A."/>
            <person name="Rehmeyer C.J."/>
            <person name="Roe B.A."/>
            <person name="Shenoy N."/>
            <person name="Stanke M."/>
            <person name="Ter-Hovhannisyan V."/>
            <person name="Tunlid A."/>
            <person name="Velagapudi R."/>
            <person name="Vision T.J."/>
            <person name="Zeng Q."/>
            <person name="Zolan M.E."/>
            <person name="Pukkila P.J."/>
        </authorList>
    </citation>
    <scope>NUCLEOTIDE SEQUENCE [LARGE SCALE GENOMIC DNA]</scope>
    <source>
        <strain evidence="3">Okayama-7 / 130 / ATCC MYA-4618 / FGSC 9003</strain>
    </source>
</reference>
<dbReference type="VEuPathDB" id="FungiDB:CC1G_15740"/>
<evidence type="ECO:0000313" key="2">
    <source>
        <dbReference type="EMBL" id="EFI26817.1"/>
    </source>
</evidence>
<dbReference type="RefSeq" id="XP_002910311.1">
    <property type="nucleotide sequence ID" value="XM_002910265.1"/>
</dbReference>
<organism evidence="2 3">
    <name type="scientific">Coprinopsis cinerea (strain Okayama-7 / 130 / ATCC MYA-4618 / FGSC 9003)</name>
    <name type="common">Inky cap fungus</name>
    <name type="synonym">Hormographiella aspergillata</name>
    <dbReference type="NCBI Taxonomy" id="240176"/>
    <lineage>
        <taxon>Eukaryota</taxon>
        <taxon>Fungi</taxon>
        <taxon>Dikarya</taxon>
        <taxon>Basidiomycota</taxon>
        <taxon>Agaricomycotina</taxon>
        <taxon>Agaricomycetes</taxon>
        <taxon>Agaricomycetidae</taxon>
        <taxon>Agaricales</taxon>
        <taxon>Agaricineae</taxon>
        <taxon>Psathyrellaceae</taxon>
        <taxon>Coprinopsis</taxon>
    </lineage>
</organism>
<sequence>MVEVAMASMAGESAGAPPGGRRTSKPGVRLYTTKRRVHRNDIDKAIQISTGCKQLLRCFECQLCNYVSLFLVREKTCQTPRHLPRAVFRAHRRTHKRVRRTRDGFSTDTLIYNWVLECGGPSQLCERMATVEKVVAHKSSQGRHTDGLSLDVVISLTARFFVQVNEEFNTGLEGHGYLQMMH</sequence>
<dbReference type="GeneID" id="9380265"/>
<dbReference type="InParanoid" id="D6RQI7"/>
<dbReference type="AlphaFoldDB" id="D6RQI7"/>
<dbReference type="KEGG" id="cci:CC1G_15740"/>
<accession>D6RQI7</accession>
<evidence type="ECO:0000256" key="1">
    <source>
        <dbReference type="SAM" id="MobiDB-lite"/>
    </source>
</evidence>
<evidence type="ECO:0000313" key="3">
    <source>
        <dbReference type="Proteomes" id="UP000001861"/>
    </source>
</evidence>
<dbReference type="Proteomes" id="UP000001861">
    <property type="component" value="Unassembled WGS sequence"/>
</dbReference>
<comment type="caution">
    <text evidence="2">The sequence shown here is derived from an EMBL/GenBank/DDBJ whole genome shotgun (WGS) entry which is preliminary data.</text>
</comment>
<dbReference type="EMBL" id="AACS02000011">
    <property type="protein sequence ID" value="EFI26817.1"/>
    <property type="molecule type" value="Genomic_DNA"/>
</dbReference>
<feature type="region of interest" description="Disordered" evidence="1">
    <location>
        <begin position="7"/>
        <end position="28"/>
    </location>
</feature>